<gene>
    <name evidence="2" type="ORF">SAMEA4412673_00055</name>
</gene>
<keyword evidence="1" id="KW-0732">Signal</keyword>
<evidence type="ECO:0000313" key="2">
    <source>
        <dbReference type="EMBL" id="SNV35424.1"/>
    </source>
</evidence>
<feature type="signal peptide" evidence="1">
    <location>
        <begin position="1"/>
        <end position="22"/>
    </location>
</feature>
<proteinExistence type="predicted"/>
<feature type="chain" id="PRO_5042553671" evidence="1">
    <location>
        <begin position="23"/>
        <end position="889"/>
    </location>
</feature>
<dbReference type="SUPFAM" id="SSF56935">
    <property type="entry name" value="Porins"/>
    <property type="match status" value="1"/>
</dbReference>
<evidence type="ECO:0000313" key="3">
    <source>
        <dbReference type="Proteomes" id="UP000215355"/>
    </source>
</evidence>
<dbReference type="Proteomes" id="UP000215355">
    <property type="component" value="Chromosome 1"/>
</dbReference>
<evidence type="ECO:0000256" key="1">
    <source>
        <dbReference type="SAM" id="SignalP"/>
    </source>
</evidence>
<dbReference type="AlphaFoldDB" id="A0AAJ4X845"/>
<reference evidence="2 3" key="1">
    <citation type="submission" date="2017-06" db="EMBL/GenBank/DDBJ databases">
        <authorList>
            <consortium name="Pathogen Informatics"/>
        </authorList>
    </citation>
    <scope>NUCLEOTIDE SEQUENCE [LARGE SCALE GENOMIC DNA]</scope>
    <source>
        <strain evidence="2 3">NCTC12149</strain>
    </source>
</reference>
<protein>
    <submittedName>
        <fullName evidence="2">Outer membrane cobalamin receptor protein</fullName>
    </submittedName>
</protein>
<name>A0AAJ4X845_9SPHI</name>
<dbReference type="KEGG" id="smiz:4412673_00055"/>
<dbReference type="EMBL" id="LT906468">
    <property type="protein sequence ID" value="SNV35424.1"/>
    <property type="molecule type" value="Genomic_DNA"/>
</dbReference>
<dbReference type="RefSeq" id="WP_093100042.1">
    <property type="nucleotide sequence ID" value="NZ_FNGK01000005.1"/>
</dbReference>
<dbReference type="Gene3D" id="2.170.130.10">
    <property type="entry name" value="TonB-dependent receptor, plug domain"/>
    <property type="match status" value="1"/>
</dbReference>
<dbReference type="Gene3D" id="2.60.40.1930">
    <property type="match status" value="1"/>
</dbReference>
<keyword evidence="2" id="KW-0675">Receptor</keyword>
<sequence>MKKLTALLAFLCFVSFFKPIHAQTADSFQAKMDLYAGKFPQEKIHIQTDRNNYGAGETVWYKIYSTIGLENQLSILSNIAYVELISPTGDIVSQKINSLFTGVSVGDMLLADTLVEGSYRMRAYSNWMRNSSSDYYFEKVLNIGNVRSDNIISSSKLIKEAENEFYLLNFENPENKPWEKTSVGYTIMDGDKVVDRGRESMQPDGSIKIKVTDKNRGKPLSIRFKNLDGSIVKKLINTNVFDSENAVQYFIEGGQIVSNELNRIAIKTLNPQGLGIKADITIIDSKQDTAAVLSTNELGMGSSPCYFAEGESYQIHTQFEDGSQKTINIEAVSGNKIALAVNNSNADKVFVQVNIAEGKINNEDLYVIVQHLGKIYYMAKNKAAQANVLFNVPRKDLPMGVLTVSLLNKDFLPLSERAIFNYNKKSILPAEVKLNKSSYGLRDKVNTEITIGNSDDSIRFSALSASVVNLKNYKDDVPNSVSIMSSLFLNADIKGFIEKPSFYFNPDGTVKAVDLDNLLLTQGWRKISINKLDSLSASKAEFDEEKGITIKGSIRKVGRKAPVPNAKIQLISTNNFMDYLDTLANAEGDFVFKDLLFPDSVKFLLSARNEKGKNFVDIIADPFKEPAINFEKNNPLILNDINKLNEEQLLASKKFYEQLEKKGIMEKVFQIEEVTVRAQRPKAAANSSNLNGPGNADQTLTAEDLSTCPNLEMCLNGRLTGVIFRGGIPYNTRSNGAMQVVIDGMYVEGDMIATINPIDIQSVEVLRNINYTSIYGSYGANGLIIITSKTGRDARSSAYQPTGILSISPKGISLTKEFYKPVYETNSENQFQTDLRTTIHWEPGIVSNEKGIANFDFYTSDEAGTYRMIIEGLDFNGRILRRIIEFEVK</sequence>
<organism evidence="2 3">
    <name type="scientific">Sphingobacterium mizutaii</name>
    <dbReference type="NCBI Taxonomy" id="1010"/>
    <lineage>
        <taxon>Bacteria</taxon>
        <taxon>Pseudomonadati</taxon>
        <taxon>Bacteroidota</taxon>
        <taxon>Sphingobacteriia</taxon>
        <taxon>Sphingobacteriales</taxon>
        <taxon>Sphingobacteriaceae</taxon>
        <taxon>Sphingobacterium</taxon>
    </lineage>
</organism>
<dbReference type="InterPro" id="IPR037066">
    <property type="entry name" value="Plug_dom_sf"/>
</dbReference>
<accession>A0AAJ4X845</accession>